<evidence type="ECO:0000313" key="2">
    <source>
        <dbReference type="EMBL" id="QJA96347.1"/>
    </source>
</evidence>
<protein>
    <submittedName>
        <fullName evidence="1">Uncharacterized protein</fullName>
    </submittedName>
</protein>
<accession>A0A6M3JIC0</accession>
<gene>
    <name evidence="1" type="ORF">MM415A04263_0009</name>
    <name evidence="2" type="ORF">MM415B09388_0009</name>
</gene>
<reference evidence="1" key="1">
    <citation type="submission" date="2020-03" db="EMBL/GenBank/DDBJ databases">
        <title>The deep terrestrial virosphere.</title>
        <authorList>
            <person name="Holmfeldt K."/>
            <person name="Nilsson E."/>
            <person name="Simone D."/>
            <person name="Lopez-Fernandez M."/>
            <person name="Wu X."/>
            <person name="de Brujin I."/>
            <person name="Lundin D."/>
            <person name="Andersson A."/>
            <person name="Bertilsson S."/>
            <person name="Dopson M."/>
        </authorList>
    </citation>
    <scope>NUCLEOTIDE SEQUENCE</scope>
    <source>
        <strain evidence="1">MM415A04263</strain>
        <strain evidence="2">MM415B09388</strain>
    </source>
</reference>
<sequence length="76" mass="8162">MSETTRSKCTMCRHCVSLTLFVSGGDVTSKRLYGCAIYGNVEPCDGACPHLAPQEDAAGRDHGAWWSASVQLWGNA</sequence>
<dbReference type="EMBL" id="MT141738">
    <property type="protein sequence ID" value="QJA69814.1"/>
    <property type="molecule type" value="Genomic_DNA"/>
</dbReference>
<proteinExistence type="predicted"/>
<dbReference type="AlphaFoldDB" id="A0A6M3JIC0"/>
<dbReference type="EMBL" id="MT143391">
    <property type="protein sequence ID" value="QJA96347.1"/>
    <property type="molecule type" value="Genomic_DNA"/>
</dbReference>
<evidence type="ECO:0000313" key="1">
    <source>
        <dbReference type="EMBL" id="QJA69814.1"/>
    </source>
</evidence>
<name>A0A6M3JIC0_9ZZZZ</name>
<organism evidence="1">
    <name type="scientific">viral metagenome</name>
    <dbReference type="NCBI Taxonomy" id="1070528"/>
    <lineage>
        <taxon>unclassified sequences</taxon>
        <taxon>metagenomes</taxon>
        <taxon>organismal metagenomes</taxon>
    </lineage>
</organism>